<keyword evidence="3" id="KW-1185">Reference proteome</keyword>
<dbReference type="EMBL" id="CAAALY010078829">
    <property type="protein sequence ID" value="VEL26222.1"/>
    <property type="molecule type" value="Genomic_DNA"/>
</dbReference>
<comment type="caution">
    <text evidence="2">The sequence shown here is derived from an EMBL/GenBank/DDBJ whole genome shotgun (WGS) entry which is preliminary data.</text>
</comment>
<dbReference type="Proteomes" id="UP000784294">
    <property type="component" value="Unassembled WGS sequence"/>
</dbReference>
<protein>
    <submittedName>
        <fullName evidence="2">Uncharacterized protein</fullName>
    </submittedName>
</protein>
<evidence type="ECO:0000256" key="1">
    <source>
        <dbReference type="SAM" id="MobiDB-lite"/>
    </source>
</evidence>
<evidence type="ECO:0000313" key="2">
    <source>
        <dbReference type="EMBL" id="VEL26222.1"/>
    </source>
</evidence>
<proteinExistence type="predicted"/>
<organism evidence="2 3">
    <name type="scientific">Protopolystoma xenopodis</name>
    <dbReference type="NCBI Taxonomy" id="117903"/>
    <lineage>
        <taxon>Eukaryota</taxon>
        <taxon>Metazoa</taxon>
        <taxon>Spiralia</taxon>
        <taxon>Lophotrochozoa</taxon>
        <taxon>Platyhelminthes</taxon>
        <taxon>Monogenea</taxon>
        <taxon>Polyopisthocotylea</taxon>
        <taxon>Polystomatidea</taxon>
        <taxon>Polystomatidae</taxon>
        <taxon>Protopolystoma</taxon>
    </lineage>
</organism>
<feature type="region of interest" description="Disordered" evidence="1">
    <location>
        <begin position="36"/>
        <end position="55"/>
    </location>
</feature>
<feature type="compositionally biased region" description="Polar residues" evidence="1">
    <location>
        <begin position="38"/>
        <end position="47"/>
    </location>
</feature>
<sequence>MITCLNSLLSDPPIVAFHHIWAPPCPKRFAFSSRDKSSTFPQTSTAGAESKLDNGSLRMPGSPLSDGYLARQKRPCFAFLACHVVSLLSTSPLITVDVHLHAELLHLASGCAIRELENFKVLGSSWVSFVSYRLLYYLNIIGLITNTDVQLK</sequence>
<gene>
    <name evidence="2" type="ORF">PXEA_LOCUS19662</name>
</gene>
<reference evidence="2" key="1">
    <citation type="submission" date="2018-11" db="EMBL/GenBank/DDBJ databases">
        <authorList>
            <consortium name="Pathogen Informatics"/>
        </authorList>
    </citation>
    <scope>NUCLEOTIDE SEQUENCE</scope>
</reference>
<evidence type="ECO:0000313" key="3">
    <source>
        <dbReference type="Proteomes" id="UP000784294"/>
    </source>
</evidence>
<accession>A0A448X259</accession>
<name>A0A448X259_9PLAT</name>
<dbReference type="AlphaFoldDB" id="A0A448X259"/>